<evidence type="ECO:0000313" key="2">
    <source>
        <dbReference type="EMBL" id="KGQ12122.1"/>
    </source>
</evidence>
<organism evidence="2 3">
    <name type="scientific">Beauveria bassiana D1-5</name>
    <dbReference type="NCBI Taxonomy" id="1245745"/>
    <lineage>
        <taxon>Eukaryota</taxon>
        <taxon>Fungi</taxon>
        <taxon>Dikarya</taxon>
        <taxon>Ascomycota</taxon>
        <taxon>Pezizomycotina</taxon>
        <taxon>Sordariomycetes</taxon>
        <taxon>Hypocreomycetidae</taxon>
        <taxon>Hypocreales</taxon>
        <taxon>Cordycipitaceae</taxon>
        <taxon>Beauveria</taxon>
    </lineage>
</organism>
<feature type="compositionally biased region" description="Low complexity" evidence="1">
    <location>
        <begin position="104"/>
        <end position="137"/>
    </location>
</feature>
<evidence type="ECO:0000313" key="3">
    <source>
        <dbReference type="Proteomes" id="UP000030106"/>
    </source>
</evidence>
<evidence type="ECO:0008006" key="4">
    <source>
        <dbReference type="Google" id="ProtNLM"/>
    </source>
</evidence>
<dbReference type="Proteomes" id="UP000030106">
    <property type="component" value="Unassembled WGS sequence"/>
</dbReference>
<name>A0A0A2W0J2_BEABA</name>
<accession>A0A0A2W0J2</accession>
<proteinExistence type="predicted"/>
<sequence length="530" mass="56431">MPFSPARIKSMAGTKLAAASGDVPKHRACDECRTSLSHSLPIRLPADNANKEALCLSSVGSRKLACSKEADGCARCRRESIRCYYSPQKRMGRPPKRPADEPDAAQQAPASRRRGASSSPGMQRSRSASSSAPSAAAPEIRSFLPGATSPPAPSFGDHTLDFLDHQASTPDMAFFDLLPGYYQESVAMTPASQAECASATQGFHGTLPIAHDGIGAYDDLSFLDPVFAAAPPTGSQNAFVATPDLSVGSHTPFHSEPSFSPLPHRARAAAAASPGPQGYTPGVSGPEPLHPIPTVSCPCLSALYMALESLANLPRDVCAAMRVARHASRVAQGVVSCKLCSCDLLDVSKPPPIQAFQNMMLLATLVPSACNAYTAMVEMIDRECGLATQQGRRIPLSVRELGGLWDRHQAQGGGGGRWLPAELADCDNAELEPREWRRIMLAVIRLDVYGDKEDRFGGTSSGSMGLGDVVAALDERSQKRHELVDACAAAGTLPPHRHYMMTPRSCKPEDRNCVRVLEVARLALNSLVIS</sequence>
<protein>
    <recommendedName>
        <fullName evidence="4">Zn(2)-C6 fungal-type domain-containing protein</fullName>
    </recommendedName>
</protein>
<dbReference type="eggNOG" id="ENOG502SE9E">
    <property type="taxonomic scope" value="Eukaryota"/>
</dbReference>
<feature type="region of interest" description="Disordered" evidence="1">
    <location>
        <begin position="87"/>
        <end position="137"/>
    </location>
</feature>
<comment type="caution">
    <text evidence="2">The sequence shown here is derived from an EMBL/GenBank/DDBJ whole genome shotgun (WGS) entry which is preliminary data.</text>
</comment>
<feature type="region of interest" description="Disordered" evidence="1">
    <location>
        <begin position="142"/>
        <end position="161"/>
    </location>
</feature>
<dbReference type="AlphaFoldDB" id="A0A0A2W0J2"/>
<reference evidence="2 3" key="1">
    <citation type="submission" date="2012-10" db="EMBL/GenBank/DDBJ databases">
        <title>Genome sequencing and analysis of entomopathogenic fungi Beauveria bassiana D1-5.</title>
        <authorList>
            <person name="Li Q."/>
            <person name="Wang L."/>
            <person name="Zhang Z."/>
            <person name="Wang Q."/>
            <person name="Ren J."/>
            <person name="Wang M."/>
            <person name="Xu W."/>
            <person name="Wang J."/>
            <person name="Lu Y."/>
            <person name="Du Q."/>
            <person name="Sun Z."/>
        </authorList>
    </citation>
    <scope>NUCLEOTIDE SEQUENCE [LARGE SCALE GENOMIC DNA]</scope>
    <source>
        <strain evidence="2 3">D1-5</strain>
    </source>
</reference>
<dbReference type="HOGENOM" id="CLU_026660_3_0_1"/>
<gene>
    <name evidence="2" type="ORF">BBAD15_g2136</name>
</gene>
<dbReference type="EMBL" id="ANFO01000140">
    <property type="protein sequence ID" value="KGQ12122.1"/>
    <property type="molecule type" value="Genomic_DNA"/>
</dbReference>
<dbReference type="OrthoDB" id="3498215at2759"/>
<evidence type="ECO:0000256" key="1">
    <source>
        <dbReference type="SAM" id="MobiDB-lite"/>
    </source>
</evidence>
<dbReference type="STRING" id="1245745.A0A0A2W0J2"/>